<comment type="caution">
    <text evidence="7">The sequence shown here is derived from an EMBL/GenBank/DDBJ whole genome shotgun (WGS) entry which is preliminary data.</text>
</comment>
<evidence type="ECO:0000313" key="7">
    <source>
        <dbReference type="EMBL" id="KAF3339379.1"/>
    </source>
</evidence>
<dbReference type="InterPro" id="IPR050295">
    <property type="entry name" value="Plant_2OG-oxidoreductases"/>
</dbReference>
<proteinExistence type="inferred from homology"/>
<keyword evidence="5" id="KW-0472">Membrane</keyword>
<keyword evidence="2" id="KW-0479">Metal-binding</keyword>
<dbReference type="InterPro" id="IPR027443">
    <property type="entry name" value="IPNS-like_sf"/>
</dbReference>
<dbReference type="Pfam" id="PF03171">
    <property type="entry name" value="2OG-FeII_Oxy"/>
    <property type="match status" value="2"/>
</dbReference>
<dbReference type="GO" id="GO:0046872">
    <property type="term" value="F:metal ion binding"/>
    <property type="evidence" value="ECO:0007669"/>
    <property type="project" value="UniProtKB-KW"/>
</dbReference>
<dbReference type="Pfam" id="PF14226">
    <property type="entry name" value="DIOX_N"/>
    <property type="match status" value="1"/>
</dbReference>
<dbReference type="EMBL" id="SWLB01000004">
    <property type="protein sequence ID" value="KAF3339379.1"/>
    <property type="molecule type" value="Genomic_DNA"/>
</dbReference>
<dbReference type="OrthoDB" id="288590at2759"/>
<keyword evidence="8" id="KW-1185">Reference proteome</keyword>
<keyword evidence="4" id="KW-0408">Iron</keyword>
<feature type="transmembrane region" description="Helical" evidence="5">
    <location>
        <begin position="47"/>
        <end position="66"/>
    </location>
</feature>
<keyword evidence="5" id="KW-1133">Transmembrane helix</keyword>
<keyword evidence="5" id="KW-0812">Transmembrane</keyword>
<evidence type="ECO:0000256" key="1">
    <source>
        <dbReference type="ARBA" id="ARBA00008056"/>
    </source>
</evidence>
<dbReference type="GO" id="GO:0051213">
    <property type="term" value="F:dioxygenase activity"/>
    <property type="evidence" value="ECO:0007669"/>
    <property type="project" value="UniProtKB-KW"/>
</dbReference>
<feature type="domain" description="Fe2OG dioxygenase" evidence="6">
    <location>
        <begin position="199"/>
        <end position="298"/>
    </location>
</feature>
<reference evidence="7" key="1">
    <citation type="submission" date="2020-01" db="EMBL/GenBank/DDBJ databases">
        <title>Genome sequence of Kobresia littledalei, the first chromosome-level genome in the family Cyperaceae.</title>
        <authorList>
            <person name="Qu G."/>
        </authorList>
    </citation>
    <scope>NUCLEOTIDE SEQUENCE</scope>
    <source>
        <strain evidence="7">C.B.Clarke</strain>
        <tissue evidence="7">Leaf</tissue>
    </source>
</reference>
<name>A0A833RU30_9POAL</name>
<keyword evidence="3" id="KW-0560">Oxidoreductase</keyword>
<dbReference type="PROSITE" id="PS51471">
    <property type="entry name" value="FE2OG_OXY"/>
    <property type="match status" value="2"/>
</dbReference>
<protein>
    <submittedName>
        <fullName evidence="7">Putative 2-oxoglutarate/Fe(II)-dependent dioxygenase</fullName>
    </submittedName>
</protein>
<gene>
    <name evidence="7" type="ORF">FCM35_KLT16850</name>
</gene>
<keyword evidence="7" id="KW-0223">Dioxygenase</keyword>
<dbReference type="Proteomes" id="UP000623129">
    <property type="component" value="Unassembled WGS sequence"/>
</dbReference>
<accession>A0A833RU30</accession>
<evidence type="ECO:0000256" key="3">
    <source>
        <dbReference type="ARBA" id="ARBA00023002"/>
    </source>
</evidence>
<dbReference type="InterPro" id="IPR005123">
    <property type="entry name" value="Oxoglu/Fe-dep_dioxygenase_dom"/>
</dbReference>
<dbReference type="InterPro" id="IPR026992">
    <property type="entry name" value="DIOX_N"/>
</dbReference>
<feature type="domain" description="Fe2OG dioxygenase" evidence="6">
    <location>
        <begin position="524"/>
        <end position="627"/>
    </location>
</feature>
<dbReference type="SUPFAM" id="SSF51197">
    <property type="entry name" value="Clavaminate synthase-like"/>
    <property type="match status" value="2"/>
</dbReference>
<dbReference type="PANTHER" id="PTHR47991">
    <property type="entry name" value="OXOGLUTARATE/IRON-DEPENDENT DIOXYGENASE"/>
    <property type="match status" value="1"/>
</dbReference>
<evidence type="ECO:0000256" key="2">
    <source>
        <dbReference type="ARBA" id="ARBA00022723"/>
    </source>
</evidence>
<evidence type="ECO:0000313" key="8">
    <source>
        <dbReference type="Proteomes" id="UP000623129"/>
    </source>
</evidence>
<evidence type="ECO:0000256" key="5">
    <source>
        <dbReference type="SAM" id="Phobius"/>
    </source>
</evidence>
<comment type="similarity">
    <text evidence="1">Belongs to the iron/ascorbate-dependent oxidoreductase family.</text>
</comment>
<dbReference type="Gene3D" id="2.60.120.330">
    <property type="entry name" value="B-lactam Antibiotic, Isopenicillin N Synthase, Chain"/>
    <property type="match status" value="2"/>
</dbReference>
<evidence type="ECO:0000256" key="4">
    <source>
        <dbReference type="ARBA" id="ARBA00023004"/>
    </source>
</evidence>
<dbReference type="AlphaFoldDB" id="A0A833RU30"/>
<organism evidence="7 8">
    <name type="scientific">Carex littledalei</name>
    <dbReference type="NCBI Taxonomy" id="544730"/>
    <lineage>
        <taxon>Eukaryota</taxon>
        <taxon>Viridiplantae</taxon>
        <taxon>Streptophyta</taxon>
        <taxon>Embryophyta</taxon>
        <taxon>Tracheophyta</taxon>
        <taxon>Spermatophyta</taxon>
        <taxon>Magnoliopsida</taxon>
        <taxon>Liliopsida</taxon>
        <taxon>Poales</taxon>
        <taxon>Cyperaceae</taxon>
        <taxon>Cyperoideae</taxon>
        <taxon>Cariceae</taxon>
        <taxon>Carex</taxon>
        <taxon>Carex subgen. Euthyceras</taxon>
    </lineage>
</organism>
<dbReference type="InterPro" id="IPR044861">
    <property type="entry name" value="IPNS-like_FE2OG_OXY"/>
</dbReference>
<sequence>MTSLISLDAELPTEETIPTIDFGLLVNGTPEQRSAMVRLLATACEDWGFFMVLIMMCIICLAWPMLHVSSCLFLFNKLVNHGIPERLRDEMLEAFKALFDLTDDEKGSYNGAHVLDPIRIGSGFNSITDTGECQCVRHYAKIMVHPEFHSVPKPLNFRNISKEYSDCTRVIGLELLKAIWEGLGIKESRDMEALNLSLCTQHLAGNLYPQYLNPGIAFGLVPHSDLGFLTLVYQNGVDGLEIMHKDRWIYVKPVPNSIMVNVGDHMEIVSNGKYKSVLHRAMLNREMARMSIVIVIGPSLDAIVEPIADLVNDDSPAVFRGMMYRDYMEHQQSNILVEKRALNLSERTVVRMRLENDEAEHCSHDAELPNEETIPTIDFGLLVNGTPDQRSAMVRLLATACEDWGFFMLVNHGIKDRLRDEMLEAFKAFFDLTDDEKGSYIRAHVLDPIRTGSGFNSKTDTGKCSRHYVKIFVHPEFHSVSKPHNFRNISKEYSESTRAIGLELLKAIWEGLGIEESQVAKAVKLGSCFQILVGNLYPPYPEPDSELGFAPHSDHGFLTLLYQNGVNGLQIMHKERWIYVKPVPNSIMVNTGDHLEIVSNGKYKSVLHRAVLNSEMARMSIVTVIGPSLDAIVEPIADLVNADSPAVFRGLTYRDYLEHQQSNSLVEKGALNLVTL</sequence>
<evidence type="ECO:0000259" key="6">
    <source>
        <dbReference type="PROSITE" id="PS51471"/>
    </source>
</evidence>